<dbReference type="InterPro" id="IPR017853">
    <property type="entry name" value="GH"/>
</dbReference>
<evidence type="ECO:0000256" key="2">
    <source>
        <dbReference type="ARBA" id="ARBA00023295"/>
    </source>
</evidence>
<dbReference type="RefSeq" id="WP_271171299.1">
    <property type="nucleotide sequence ID" value="NZ_BAAAJR010000003.1"/>
</dbReference>
<keyword evidence="2 3" id="KW-0326">Glycosidase</keyword>
<dbReference type="Pfam" id="PF02065">
    <property type="entry name" value="Melibiase"/>
    <property type="match status" value="1"/>
</dbReference>
<dbReference type="InterPro" id="IPR002252">
    <property type="entry name" value="Glyco_hydro_36"/>
</dbReference>
<accession>A0A7X0FN36</accession>
<keyword evidence="1 3" id="KW-0378">Hydrolase</keyword>
<protein>
    <submittedName>
        <fullName evidence="3">Alpha-galactosidase</fullName>
        <ecNumber evidence="3">3.2.1.22</ecNumber>
    </submittedName>
</protein>
<name>A0A7X0FN36_9MICO</name>
<evidence type="ECO:0000313" key="4">
    <source>
        <dbReference type="Proteomes" id="UP000537775"/>
    </source>
</evidence>
<dbReference type="EMBL" id="JACHML010000001">
    <property type="protein sequence ID" value="MBB6390560.1"/>
    <property type="molecule type" value="Genomic_DNA"/>
</dbReference>
<comment type="caution">
    <text evidence="3">The sequence shown here is derived from an EMBL/GenBank/DDBJ whole genome shotgun (WGS) entry which is preliminary data.</text>
</comment>
<dbReference type="Proteomes" id="UP000537775">
    <property type="component" value="Unassembled WGS sequence"/>
</dbReference>
<dbReference type="PANTHER" id="PTHR43053">
    <property type="entry name" value="GLYCOSIDASE FAMILY 31"/>
    <property type="match status" value="1"/>
</dbReference>
<dbReference type="CDD" id="cd14791">
    <property type="entry name" value="GH36"/>
    <property type="match status" value="1"/>
</dbReference>
<dbReference type="AlphaFoldDB" id="A0A7X0FN36"/>
<dbReference type="Gene3D" id="2.70.98.60">
    <property type="entry name" value="alpha-galactosidase from lactobacil brevis"/>
    <property type="match status" value="1"/>
</dbReference>
<reference evidence="3 4" key="1">
    <citation type="submission" date="2020-08" db="EMBL/GenBank/DDBJ databases">
        <title>Sequencing the genomes of 1000 actinobacteria strains.</title>
        <authorList>
            <person name="Klenk H.-P."/>
        </authorList>
    </citation>
    <scope>NUCLEOTIDE SEQUENCE [LARGE SCALE GENOMIC DNA]</scope>
    <source>
        <strain evidence="3 4">DSM 12511</strain>
    </source>
</reference>
<dbReference type="InterPro" id="IPR013785">
    <property type="entry name" value="Aldolase_TIM"/>
</dbReference>
<proteinExistence type="predicted"/>
<evidence type="ECO:0000256" key="1">
    <source>
        <dbReference type="ARBA" id="ARBA00022801"/>
    </source>
</evidence>
<keyword evidence="4" id="KW-1185">Reference proteome</keyword>
<dbReference type="Gene3D" id="3.20.20.70">
    <property type="entry name" value="Aldolase class I"/>
    <property type="match status" value="1"/>
</dbReference>
<dbReference type="InterPro" id="IPR050985">
    <property type="entry name" value="Alpha-glycosidase_related"/>
</dbReference>
<organism evidence="3 4">
    <name type="scientific">Microbacterium thalassium</name>
    <dbReference type="NCBI Taxonomy" id="362649"/>
    <lineage>
        <taxon>Bacteria</taxon>
        <taxon>Bacillati</taxon>
        <taxon>Actinomycetota</taxon>
        <taxon>Actinomycetes</taxon>
        <taxon>Micrococcales</taxon>
        <taxon>Microbacteriaceae</taxon>
        <taxon>Microbacterium</taxon>
    </lineage>
</organism>
<dbReference type="GO" id="GO:0004557">
    <property type="term" value="F:alpha-galactosidase activity"/>
    <property type="evidence" value="ECO:0007669"/>
    <property type="project" value="UniProtKB-EC"/>
</dbReference>
<dbReference type="GO" id="GO:0016052">
    <property type="term" value="P:carbohydrate catabolic process"/>
    <property type="evidence" value="ECO:0007669"/>
    <property type="project" value="InterPro"/>
</dbReference>
<dbReference type="PANTHER" id="PTHR43053:SF3">
    <property type="entry name" value="ALPHA-GALACTOSIDASE C-RELATED"/>
    <property type="match status" value="1"/>
</dbReference>
<dbReference type="SUPFAM" id="SSF51445">
    <property type="entry name" value="(Trans)glycosidases"/>
    <property type="match status" value="1"/>
</dbReference>
<evidence type="ECO:0000313" key="3">
    <source>
        <dbReference type="EMBL" id="MBB6390560.1"/>
    </source>
</evidence>
<gene>
    <name evidence="3" type="ORF">HD594_000873</name>
</gene>
<dbReference type="EC" id="3.2.1.22" evidence="3"/>
<dbReference type="InterPro" id="IPR038417">
    <property type="entry name" value="Alpga-gal_N_sf"/>
</dbReference>
<sequence>MTELVTSGTTELLTWGTPALELSFHYGDDSPVRLVRVAAEGAASDVYGLPAVEIVTADVGHLPASGRLAHSEIGTRLRYDSHHATRTDAGEQLTIVQTAGDLRAELRLEIRDGAAAVRSVVTVANDGASPLVLRSATSWSAGFTDPAAEDVLGGWEVIHGASDWLGESRWQREPLRGPRFPQLAEHLTGHNPRGSFTATSTGTWSTGAAMPTAVVAHAARGFALAWQIEHNGAWRWEIGEDTLGGYIALAGPTDSDAAWTEVLAPGAGFTTVPATVAFGTSAEGAIAALTDYRRAARRPHPDNTDMPVVFNDYMNTLNGDPTTEKLLPLIDAAAEVGADVFCIDAGWYDDSGHWWDSVGEWLPSTTRFPGGLGEVIDAIRDAGMVPGLWLEPEVVGVRSPIADTLPADAFLQRHGVRLVEHHRYHLDLRHPAAVAHLDGVVDRLVEQFGVGFFKFDYNINPGPGTDLDTVSVGAGLLEHNRAHLAWLDGVLERHPELVIENCASGAMRMDFAMLSRLAMQSTSDQQDFVKYPPIAASAPIAMLPEQAASWAYPQPEMNDEELSFSLVTGLLGRYYVSGYLNRMTDAQRGIVATAIRTAKELRPAIAAGHAFWPAGLPSWTAPWVALGLHGQGDDILSLWRRGAERTLSLSLPHLRGRAVEVTTVFPTDLPEWSTDWDSSTGTLTVHAGDAPIAARTIRVAARQTRLA</sequence>